<keyword evidence="2" id="KW-1185">Reference proteome</keyword>
<name>A0AAV7PG35_PLEWA</name>
<sequence length="234" mass="26704">MATTWWVGRQLLWDLSEVERDLRQAEVHTTGRTVSPSQLRQYHVLRREAESALSHHSYRILMALQHAQEDRSGEVFAWLLHEVHRGTPAMSIRINDGTMATSQLAINSTFRDYYRQLYEKLTTSDMSHMLDFLKGVSLPSLTATQRNTVEEPIQMEEIKEAIPQIARNKTPAAGLGGPCSRPVVQETTKYHHQPLLENQVKQLCGLVDRVRAAILHSAHLCRGVHLNADRWVVL</sequence>
<dbReference type="Proteomes" id="UP001066276">
    <property type="component" value="Chromosome 7"/>
</dbReference>
<evidence type="ECO:0000313" key="1">
    <source>
        <dbReference type="EMBL" id="KAJ1126055.1"/>
    </source>
</evidence>
<gene>
    <name evidence="1" type="ORF">NDU88_004468</name>
</gene>
<reference evidence="1" key="1">
    <citation type="journal article" date="2022" name="bioRxiv">
        <title>Sequencing and chromosome-scale assembly of the giantPleurodeles waltlgenome.</title>
        <authorList>
            <person name="Brown T."/>
            <person name="Elewa A."/>
            <person name="Iarovenko S."/>
            <person name="Subramanian E."/>
            <person name="Araus A.J."/>
            <person name="Petzold A."/>
            <person name="Susuki M."/>
            <person name="Suzuki K.-i.T."/>
            <person name="Hayashi T."/>
            <person name="Toyoda A."/>
            <person name="Oliveira C."/>
            <person name="Osipova E."/>
            <person name="Leigh N.D."/>
            <person name="Simon A."/>
            <person name="Yun M.H."/>
        </authorList>
    </citation>
    <scope>NUCLEOTIDE SEQUENCE</scope>
    <source>
        <strain evidence="1">20211129_DDA</strain>
        <tissue evidence="1">Liver</tissue>
    </source>
</reference>
<proteinExistence type="predicted"/>
<dbReference type="AlphaFoldDB" id="A0AAV7PG35"/>
<evidence type="ECO:0000313" key="2">
    <source>
        <dbReference type="Proteomes" id="UP001066276"/>
    </source>
</evidence>
<protein>
    <submittedName>
        <fullName evidence="1">Uncharacterized protein</fullName>
    </submittedName>
</protein>
<organism evidence="1 2">
    <name type="scientific">Pleurodeles waltl</name>
    <name type="common">Iberian ribbed newt</name>
    <dbReference type="NCBI Taxonomy" id="8319"/>
    <lineage>
        <taxon>Eukaryota</taxon>
        <taxon>Metazoa</taxon>
        <taxon>Chordata</taxon>
        <taxon>Craniata</taxon>
        <taxon>Vertebrata</taxon>
        <taxon>Euteleostomi</taxon>
        <taxon>Amphibia</taxon>
        <taxon>Batrachia</taxon>
        <taxon>Caudata</taxon>
        <taxon>Salamandroidea</taxon>
        <taxon>Salamandridae</taxon>
        <taxon>Pleurodelinae</taxon>
        <taxon>Pleurodeles</taxon>
    </lineage>
</organism>
<dbReference type="EMBL" id="JANPWB010000011">
    <property type="protein sequence ID" value="KAJ1126055.1"/>
    <property type="molecule type" value="Genomic_DNA"/>
</dbReference>
<accession>A0AAV7PG35</accession>
<comment type="caution">
    <text evidence="1">The sequence shown here is derived from an EMBL/GenBank/DDBJ whole genome shotgun (WGS) entry which is preliminary data.</text>
</comment>